<dbReference type="PANTHER" id="PTHR45527">
    <property type="entry name" value="NONRIBOSOMAL PEPTIDE SYNTHETASE"/>
    <property type="match status" value="1"/>
</dbReference>
<dbReference type="GO" id="GO:0043041">
    <property type="term" value="P:amino acid activation for nonribosomal peptide biosynthetic process"/>
    <property type="evidence" value="ECO:0007669"/>
    <property type="project" value="TreeGrafter"/>
</dbReference>
<dbReference type="EMBL" id="VCQU01000003">
    <property type="protein sequence ID" value="NMN95259.1"/>
    <property type="molecule type" value="Genomic_DNA"/>
</dbReference>
<feature type="domain" description="Carrier" evidence="4">
    <location>
        <begin position="1639"/>
        <end position="1713"/>
    </location>
</feature>
<dbReference type="CDD" id="cd19531">
    <property type="entry name" value="LCL_NRPS-like"/>
    <property type="match status" value="1"/>
</dbReference>
<comment type="caution">
    <text evidence="5">The sequence shown here is derived from an EMBL/GenBank/DDBJ whole genome shotgun (WGS) entry which is preliminary data.</text>
</comment>
<dbReference type="Pfam" id="PF00550">
    <property type="entry name" value="PP-binding"/>
    <property type="match status" value="2"/>
</dbReference>
<dbReference type="InterPro" id="IPR006162">
    <property type="entry name" value="Ppantetheine_attach_site"/>
</dbReference>
<dbReference type="GO" id="GO:0008610">
    <property type="term" value="P:lipid biosynthetic process"/>
    <property type="evidence" value="ECO:0007669"/>
    <property type="project" value="UniProtKB-ARBA"/>
</dbReference>
<dbReference type="Gene3D" id="3.30.559.30">
    <property type="entry name" value="Nonribosomal peptide synthetase, condensation domain"/>
    <property type="match status" value="2"/>
</dbReference>
<dbReference type="GO" id="GO:0005829">
    <property type="term" value="C:cytosol"/>
    <property type="evidence" value="ECO:0007669"/>
    <property type="project" value="TreeGrafter"/>
</dbReference>
<dbReference type="GO" id="GO:0003824">
    <property type="term" value="F:catalytic activity"/>
    <property type="evidence" value="ECO:0007669"/>
    <property type="project" value="InterPro"/>
</dbReference>
<dbReference type="FunFam" id="1.10.1200.10:FF:000016">
    <property type="entry name" value="Non-ribosomal peptide synthase"/>
    <property type="match status" value="1"/>
</dbReference>
<dbReference type="CDD" id="cd19540">
    <property type="entry name" value="LCL_NRPS-like"/>
    <property type="match status" value="1"/>
</dbReference>
<dbReference type="InterPro" id="IPR020845">
    <property type="entry name" value="AMP-binding_CS"/>
</dbReference>
<dbReference type="InterPro" id="IPR025110">
    <property type="entry name" value="AMP-bd_C"/>
</dbReference>
<dbReference type="Gene3D" id="3.30.559.10">
    <property type="entry name" value="Chloramphenicol acetyltransferase-like domain"/>
    <property type="match status" value="2"/>
</dbReference>
<dbReference type="InterPro" id="IPR045851">
    <property type="entry name" value="AMP-bd_C_sf"/>
</dbReference>
<dbReference type="PROSITE" id="PS00012">
    <property type="entry name" value="PHOSPHOPANTETHEINE"/>
    <property type="match status" value="2"/>
</dbReference>
<dbReference type="FunFam" id="3.40.50.12780:FF:000012">
    <property type="entry name" value="Non-ribosomal peptide synthetase"/>
    <property type="match status" value="1"/>
</dbReference>
<dbReference type="InterPro" id="IPR020806">
    <property type="entry name" value="PKS_PP-bd"/>
</dbReference>
<dbReference type="SUPFAM" id="SSF47336">
    <property type="entry name" value="ACP-like"/>
    <property type="match status" value="2"/>
</dbReference>
<dbReference type="Pfam" id="PF00668">
    <property type="entry name" value="Condensation"/>
    <property type="match status" value="2"/>
</dbReference>
<accession>A0A848KA97</accession>
<dbReference type="Proteomes" id="UP000535543">
    <property type="component" value="Unassembled WGS sequence"/>
</dbReference>
<evidence type="ECO:0000256" key="3">
    <source>
        <dbReference type="ARBA" id="ARBA00022553"/>
    </source>
</evidence>
<dbReference type="SMART" id="SM00823">
    <property type="entry name" value="PKS_PP"/>
    <property type="match status" value="2"/>
</dbReference>
<dbReference type="Gene3D" id="3.30.300.30">
    <property type="match status" value="1"/>
</dbReference>
<dbReference type="PROSITE" id="PS50075">
    <property type="entry name" value="CARRIER"/>
    <property type="match status" value="2"/>
</dbReference>
<evidence type="ECO:0000256" key="1">
    <source>
        <dbReference type="ARBA" id="ARBA00001957"/>
    </source>
</evidence>
<dbReference type="InterPro" id="IPR000873">
    <property type="entry name" value="AMP-dep_synth/lig_dom"/>
</dbReference>
<dbReference type="InterPro" id="IPR042099">
    <property type="entry name" value="ANL_N_sf"/>
</dbReference>
<dbReference type="InterPro" id="IPR009081">
    <property type="entry name" value="PP-bd_ACP"/>
</dbReference>
<dbReference type="FunFam" id="3.40.50.980:FF:000001">
    <property type="entry name" value="Non-ribosomal peptide synthetase"/>
    <property type="match status" value="1"/>
</dbReference>
<dbReference type="PANTHER" id="PTHR45527:SF1">
    <property type="entry name" value="FATTY ACID SYNTHASE"/>
    <property type="match status" value="1"/>
</dbReference>
<dbReference type="PROSITE" id="PS00455">
    <property type="entry name" value="AMP_BINDING"/>
    <property type="match status" value="1"/>
</dbReference>
<organism evidence="5 6">
    <name type="scientific">Antrihabitans stalactiti</name>
    <dbReference type="NCBI Taxonomy" id="2584121"/>
    <lineage>
        <taxon>Bacteria</taxon>
        <taxon>Bacillati</taxon>
        <taxon>Actinomycetota</taxon>
        <taxon>Actinomycetes</taxon>
        <taxon>Mycobacteriales</taxon>
        <taxon>Nocardiaceae</taxon>
        <taxon>Antrihabitans</taxon>
    </lineage>
</organism>
<evidence type="ECO:0000313" key="5">
    <source>
        <dbReference type="EMBL" id="NMN95259.1"/>
    </source>
</evidence>
<dbReference type="SUPFAM" id="SSF52777">
    <property type="entry name" value="CoA-dependent acyltransferases"/>
    <property type="match status" value="4"/>
</dbReference>
<evidence type="ECO:0000256" key="2">
    <source>
        <dbReference type="ARBA" id="ARBA00022450"/>
    </source>
</evidence>
<keyword evidence="2" id="KW-0596">Phosphopantetheine</keyword>
<dbReference type="SUPFAM" id="SSF56801">
    <property type="entry name" value="Acetyl-CoA synthetase-like"/>
    <property type="match status" value="2"/>
</dbReference>
<dbReference type="RefSeq" id="WP_169586012.1">
    <property type="nucleotide sequence ID" value="NZ_VCQU01000003.1"/>
</dbReference>
<dbReference type="InterPro" id="IPR029058">
    <property type="entry name" value="AB_hydrolase_fold"/>
</dbReference>
<reference evidence="5 6" key="1">
    <citation type="submission" date="2019-05" db="EMBL/GenBank/DDBJ databases">
        <authorList>
            <person name="Lee S.D."/>
        </authorList>
    </citation>
    <scope>NUCLEOTIDE SEQUENCE [LARGE SCALE GENOMIC DNA]</scope>
    <source>
        <strain evidence="5 6">YC2-7</strain>
    </source>
</reference>
<dbReference type="InterPro" id="IPR001242">
    <property type="entry name" value="Condensation_dom"/>
</dbReference>
<dbReference type="Gene3D" id="3.40.50.12780">
    <property type="entry name" value="N-terminal domain of ligase-like"/>
    <property type="match status" value="2"/>
</dbReference>
<reference evidence="5 6" key="2">
    <citation type="submission" date="2020-06" db="EMBL/GenBank/DDBJ databases">
        <title>Antribacter stalactiti gen. nov., sp. nov., a new member of the family Nacardiaceae isolated from a cave.</title>
        <authorList>
            <person name="Kim I.S."/>
        </authorList>
    </citation>
    <scope>NUCLEOTIDE SEQUENCE [LARGE SCALE GENOMIC DNA]</scope>
    <source>
        <strain evidence="5 6">YC2-7</strain>
    </source>
</reference>
<dbReference type="Gene3D" id="3.40.50.1820">
    <property type="entry name" value="alpha/beta hydrolase"/>
    <property type="match status" value="1"/>
</dbReference>
<keyword evidence="3" id="KW-0597">Phosphoprotein</keyword>
<sequence length="1755" mass="190372">MSEDVLERRKQLLRQRLIAGGIAAPAPVVVAAPRTSDRNPLSDGQRRMWFLQTRDRDDTTLNVGVAYRLVGPIDTERLHAAFTALVLRHEILRTTYAVDDEGEPFQIATPDGDLVWQEHDLTELPAASRERRLEVLIRREYGHSFDLAVERPLRISLVRTGPDQVVLVLVTHHIAWDDDSWSVFFADVNAAYASQAPLPTLAAQFVDVEVLGAADRSAAEPAELDYWRSQLQPLPEPLELPARRSGAASKRSETVSAALSLDAMTQVDGLARKHSATSFMVLLAAFEAVVNRYTASSDFLISVPVTDRRGAADSLIGYFGNSLLVRAQFDPRVDFDALVDTTRETCVGAFAHQKLGIDRVIRAVNPGRVAGRDGLAGLVELSFSARIDRVAFEFDGVAVTQLDVGNTVSQEPLAFMVVFGRTGTHVEAHYQRDVLERTVVEQFLDNYVRFLDAALADPSLRICDVDMLGESGRGKVLSQSHGVLTKPQFSTLTAIFEAQATNSRDRIAITSDTEKFTYGELNARANRLAHWLIAQGVGPEDIVALQLTNSVEFVVAVLGVLKSGGAYLPIDPAYPQDRIDYLIDDAKPQLQLTLDDLAAAETAAAALSEADPTDSDRRSPLRPDNLAYVIYTSGSTGKPKGVQVGHGAIAEHLESFNADFGMTADDRLLQSSSVSFDASLLDIFVTLTLGARLVVPKPNAFRDVRYVADVITAQGVTVLHMVPSMLSSFLLLPEVRDWHALRFVPVGGEVLPGEVCEKFASILDATLRNHYGPTEAIVSSTHYAVEEPQGTRIVPIGTPNRNVYLYLLDDALQLVPTGVVGEIYLGGDQVARGYLDRRGLTAERFVADPFHPGGRIYRSGDLARRNTDGDLEFVGRSDQQVKVRGFRIELGEVEAAIAAHDDVAHCVVIATERPEIGSILVAYVVPAAGVESIDADEVKTRVAATLPEHMVPTAVLTIDEIPITAHGKLDRAALPEPMAASAAEHRAPSTPTEVRLAALFARILGRDTVGADDSFFELGGHSLLATRLVAQVRTEFNVDIDVRTPFDAPTVVGLASVIDAEAMIPKGAQRPPITRRDRPERVPLSYSQLAMWFQRRLEGPSAVGNIPLAVRIDGPLDEEALVAAIGDVVERNGSLRTTFPEHDGIPFQQVNPAASVVVGRTQLDGDQERLDRELAEAAQHSFAVESEPLFRPHLFTLTDDVRVLSLLVHHMVADHWSFDALFKDLATAYAARRAGSGAPDWPDRELQYADYAIWQRELFDKAPGTGAVSGLAQQQIDYWRTALAGAPDEIVVAHDRPRPASLGVRGAATSFSVPAQLRERLKATAELVGTTEFMVYQAALGTLLHKLGAGDDVPVGTPIAGRVDAATDDLIGLFANIVVLRTDFTGDPTMRMILSRVRDDALGAYSNQDIPVERLVEALNPPRTRSRNPLFQVMLHFRETAPDRVDLAGSALTVLPFDFDIAYLDVSVSFFADAEGGFDGGVILNTDLYDEASGQEFADRLLRVLTSFADDVDAAVGDVDVLTRGERVQLLEWGHANQLDLEAASTAPDLSVDDLAQVLFGGSDPIRGRPAPGVRALVLDSAGRLVPRGVVGELYLGGSGQGDRVFRSGVRARWESDGVLVLVVLEEKRQAQEAVLAGAAATDTEHQLIELLEELLEIEDVGREDGFFALGGDSVISIQWAGRATQAGLPLTPQMVFEYLTIAELASAIDRALDSGVTAEKPAEPVVEQSHAPMAVSGLSEDALAMLGSAWQARQ</sequence>
<gene>
    <name evidence="5" type="ORF">FGL95_09470</name>
</gene>
<comment type="cofactor">
    <cofactor evidence="1">
        <name>pantetheine 4'-phosphate</name>
        <dbReference type="ChEBI" id="CHEBI:47942"/>
    </cofactor>
</comment>
<evidence type="ECO:0000259" key="4">
    <source>
        <dbReference type="PROSITE" id="PS50075"/>
    </source>
</evidence>
<feature type="domain" description="Carrier" evidence="4">
    <location>
        <begin position="987"/>
        <end position="1062"/>
    </location>
</feature>
<proteinExistence type="predicted"/>
<dbReference type="FunFam" id="2.30.38.10:FF:000001">
    <property type="entry name" value="Non-ribosomal peptide synthetase PvdI"/>
    <property type="match status" value="1"/>
</dbReference>
<dbReference type="UniPathway" id="UPA00011"/>
<keyword evidence="6" id="KW-1185">Reference proteome</keyword>
<dbReference type="InterPro" id="IPR023213">
    <property type="entry name" value="CAT-like_dom_sf"/>
</dbReference>
<dbReference type="GO" id="GO:0044550">
    <property type="term" value="P:secondary metabolite biosynthetic process"/>
    <property type="evidence" value="ECO:0007669"/>
    <property type="project" value="UniProtKB-ARBA"/>
</dbReference>
<dbReference type="Pfam" id="PF00501">
    <property type="entry name" value="AMP-binding"/>
    <property type="match status" value="1"/>
</dbReference>
<dbReference type="GO" id="GO:0031177">
    <property type="term" value="F:phosphopantetheine binding"/>
    <property type="evidence" value="ECO:0007669"/>
    <property type="project" value="InterPro"/>
</dbReference>
<dbReference type="SMART" id="SM01294">
    <property type="entry name" value="PKS_PP_betabranch"/>
    <property type="match status" value="1"/>
</dbReference>
<dbReference type="InterPro" id="IPR036736">
    <property type="entry name" value="ACP-like_sf"/>
</dbReference>
<dbReference type="Pfam" id="PF13193">
    <property type="entry name" value="AMP-binding_C"/>
    <property type="match status" value="1"/>
</dbReference>
<protein>
    <submittedName>
        <fullName evidence="5">Amino acid adenylation domain-containing protein</fullName>
    </submittedName>
</protein>
<dbReference type="Gene3D" id="1.10.1200.10">
    <property type="entry name" value="ACP-like"/>
    <property type="match status" value="1"/>
</dbReference>
<dbReference type="InterPro" id="IPR010071">
    <property type="entry name" value="AA_adenyl_dom"/>
</dbReference>
<name>A0A848KA97_9NOCA</name>
<evidence type="ECO:0000313" key="6">
    <source>
        <dbReference type="Proteomes" id="UP000535543"/>
    </source>
</evidence>
<dbReference type="CDD" id="cd05930">
    <property type="entry name" value="A_NRPS"/>
    <property type="match status" value="1"/>
</dbReference>
<dbReference type="FunFam" id="3.30.300.30:FF:000010">
    <property type="entry name" value="Enterobactin synthetase component F"/>
    <property type="match status" value="1"/>
</dbReference>
<dbReference type="GO" id="GO:0072330">
    <property type="term" value="P:monocarboxylic acid biosynthetic process"/>
    <property type="evidence" value="ECO:0007669"/>
    <property type="project" value="UniProtKB-ARBA"/>
</dbReference>
<dbReference type="NCBIfam" id="TIGR01733">
    <property type="entry name" value="AA-adenyl-dom"/>
    <property type="match status" value="1"/>
</dbReference>